<evidence type="ECO:0000256" key="7">
    <source>
        <dbReference type="SAM" id="MobiDB-lite"/>
    </source>
</evidence>
<evidence type="ECO:0000313" key="11">
    <source>
        <dbReference type="Proteomes" id="UP001194468"/>
    </source>
</evidence>
<proteinExistence type="predicted"/>
<sequence>MMCGDHQVRIDVSCTGNPYHTYIVDTELGCLTGDGSMMSMQSLAYLHAMTSCHRPDPLTGKTGAQAALDLLQSAACRLKTQYPQLNIAYKEIQMRYYWHSPWHLHNVGATEKHATQRAAYLFPSNATGTAIPERDLDETHYLDIPSELGPSTLPRATLSLRYLYNAGSPRQITLDHLICNRPTTAQLPARISLLRDRYTYTRSLDDIPTLDPLFSSLQADSAFQREYFAHLGASAKYVRVESQTMSRVAGESLIEALKQYFVRCRDNYLHCLDILKKSLGPTTESYEQAVDNCGMWPMITADVLLRYLGSASPIDIPPRWKKCLTSLALLLLDLQRSRRLLRFTLDGLMEEFLKELENEGCDGWNPEEYPDWLLIQIQGNFLIRRSQAEIAMEIMSPRSDQNTVMQVNMGEGKSSVIIPIAAAALADGKQLVRVIVPKALTVQMFELLVARLGSLVNRPIYHLPFSRTPEYFGSAVTSLQIDDLHKLMRQCMAERGILIVQPEHVVSLKLMTVEQQLHKGNVAADPLPKLQKIYKQATTGLSLKSLSKDSIVGSMFRLLNQSPGTGTQSSRTDSQSDQCDEHNGNDRGALDSTSKWLSLQRWIDSHVRDIMDESDEILHSRFQLIYTLGSQQHVDGYPDRWTITQQVLRLVKTHVYSLSRQAPHYIQYECNPPRSFPRVRIMRASDVGQRLISLVTEDVMAGRLPGFNFQRISPTLDDAIRSFISDEDVYQIPDTAKRVEEYARDSDQSHLWSGLLLLRGLLTSNILVYTLSERRWRVDYGLALQPRPWKNDATPTMLAVPYRAKDVPAPNTQFGHPDLTVILTCLSYYYAGLSEEQLRTSLEILLDQDDPSEEYGRWIEDCDSVPGPLRKPSDINLRSSEQWDNVIFPLFAWNQAAIDFYLSRVVFPREAKEFPWKMSGSSWDLAEKRGKLITGFSGTNDGRWLLPMSIAQRDLDHQRGTNARVLAYLLQHENDSYMVAHESDTRWSTHAFLQLVAAQQPEIRVLLDVGSQILDLSNLQVAEAWLEISRGAAGAVYFNENDELMVLTRNGTLSHMSSSALSQQLDRCVVYLDHAHTRGTDIKLPIGSRAAVTLGPKVTKDALIQGCMRMRKLGHGHSVMFFVPPIVDRNIRALSGKTDSTAQVTTVDILCWAIHETWTDIQQRAPYWAQQGMNHRSRRDAWSYFVNANSTREMLADAWLQPESKSLAALYAPSDTKNNLSDLSQLDSDIQQRCKYLGILSLPCAHMEEEQEREVHREREREREVELPPRAKPAEHSLHPDVVSFVKTGILPPLHSGSAFLPVFTTLEEIPAATREADVWSPFLLATADFCRTIKPESTSGTVDQYLRPVQWILSGQKDGNQVLVLLSPFEADRLMPDIRANEHVYLHVYAPRTSLRMKPSDDLSLYSIPPLPSDWTPSWALIDQLNVFAGQLYLRDYRTYLRLCRFLDVPTKESPSDASVRRNLFNIPGGLDEMEITFSGSPLPFVMALLAIRTRGRPFAHTQMGRILQGQRLTEKDFEGLTSVLYDHVHNDPGTSVSFTV</sequence>
<feature type="compositionally biased region" description="Basic and acidic residues" evidence="7">
    <location>
        <begin position="1253"/>
        <end position="1273"/>
    </location>
</feature>
<reference evidence="10" key="1">
    <citation type="submission" date="2019-10" db="EMBL/GenBank/DDBJ databases">
        <authorList>
            <consortium name="DOE Joint Genome Institute"/>
            <person name="Kuo A."/>
            <person name="Miyauchi S."/>
            <person name="Kiss E."/>
            <person name="Drula E."/>
            <person name="Kohler A."/>
            <person name="Sanchez-Garcia M."/>
            <person name="Andreopoulos B."/>
            <person name="Barry K.W."/>
            <person name="Bonito G."/>
            <person name="Buee M."/>
            <person name="Carver A."/>
            <person name="Chen C."/>
            <person name="Cichocki N."/>
            <person name="Clum A."/>
            <person name="Culley D."/>
            <person name="Crous P.W."/>
            <person name="Fauchery L."/>
            <person name="Girlanda M."/>
            <person name="Hayes R."/>
            <person name="Keri Z."/>
            <person name="LaButti K."/>
            <person name="Lipzen A."/>
            <person name="Lombard V."/>
            <person name="Magnuson J."/>
            <person name="Maillard F."/>
            <person name="Morin E."/>
            <person name="Murat C."/>
            <person name="Nolan M."/>
            <person name="Ohm R."/>
            <person name="Pangilinan J."/>
            <person name="Pereira M."/>
            <person name="Perotto S."/>
            <person name="Peter M."/>
            <person name="Riley R."/>
            <person name="Sitrit Y."/>
            <person name="Stielow B."/>
            <person name="Szollosi G."/>
            <person name="Zifcakova L."/>
            <person name="Stursova M."/>
            <person name="Spatafora J.W."/>
            <person name="Tedersoo L."/>
            <person name="Vaario L.-M."/>
            <person name="Yamada A."/>
            <person name="Yan M."/>
            <person name="Wang P."/>
            <person name="Xu J."/>
            <person name="Bruns T."/>
            <person name="Baldrian P."/>
            <person name="Vilgalys R."/>
            <person name="Henrissat B."/>
            <person name="Grigoriev I.V."/>
            <person name="Hibbett D."/>
            <person name="Nagy L.G."/>
            <person name="Martin F.M."/>
        </authorList>
    </citation>
    <scope>NUCLEOTIDE SEQUENCE</scope>
    <source>
        <strain evidence="10">BED1</strain>
    </source>
</reference>
<dbReference type="InterPro" id="IPR022105">
    <property type="entry name" value="DUF3645"/>
</dbReference>
<comment type="catalytic activity">
    <reaction evidence="1">
        <text>Thiol-dependent hydrolysis of ester, thioester, amide, peptide and isopeptide bonds formed by the C-terminal Gly of ubiquitin (a 76-residue protein attached to proteins as an intracellular targeting signal).</text>
        <dbReference type="EC" id="3.4.19.12"/>
    </reaction>
</comment>
<evidence type="ECO:0000313" key="10">
    <source>
        <dbReference type="EMBL" id="KAF8430979.1"/>
    </source>
</evidence>
<keyword evidence="6" id="KW-0788">Thiol protease</keyword>
<dbReference type="InterPro" id="IPR027417">
    <property type="entry name" value="P-loop_NTPase"/>
</dbReference>
<feature type="domain" description="DUF3638" evidence="8">
    <location>
        <begin position="592"/>
        <end position="658"/>
    </location>
</feature>
<feature type="region of interest" description="Disordered" evidence="7">
    <location>
        <begin position="1252"/>
        <end position="1273"/>
    </location>
</feature>
<dbReference type="InterPro" id="IPR022099">
    <property type="entry name" value="DUF3638"/>
</dbReference>
<dbReference type="Pfam" id="PF12359">
    <property type="entry name" value="DUF3645"/>
    <property type="match status" value="1"/>
</dbReference>
<feature type="domain" description="DUF3638" evidence="8">
    <location>
        <begin position="363"/>
        <end position="537"/>
    </location>
</feature>
<keyword evidence="11" id="KW-1185">Reference proteome</keyword>
<comment type="caution">
    <text evidence="10">The sequence shown here is derived from an EMBL/GenBank/DDBJ whole genome shotgun (WGS) entry which is preliminary data.</text>
</comment>
<evidence type="ECO:0000256" key="2">
    <source>
        <dbReference type="ARBA" id="ARBA00012759"/>
    </source>
</evidence>
<name>A0AAD4BHT9_BOLED</name>
<keyword evidence="5" id="KW-0378">Hydrolase</keyword>
<keyword evidence="3" id="KW-0645">Protease</keyword>
<evidence type="ECO:0000256" key="4">
    <source>
        <dbReference type="ARBA" id="ARBA00022786"/>
    </source>
</evidence>
<gene>
    <name evidence="10" type="ORF">L210DRAFT_3561277</name>
</gene>
<dbReference type="InterPro" id="IPR051346">
    <property type="entry name" value="OTU_Deubiquitinase"/>
</dbReference>
<feature type="domain" description="DUF3645" evidence="9">
    <location>
        <begin position="796"/>
        <end position="824"/>
    </location>
</feature>
<dbReference type="Pfam" id="PF12340">
    <property type="entry name" value="DUF3638"/>
    <property type="match status" value="2"/>
</dbReference>
<dbReference type="EC" id="3.4.19.12" evidence="2"/>
<accession>A0AAD4BHT9</accession>
<evidence type="ECO:0000256" key="3">
    <source>
        <dbReference type="ARBA" id="ARBA00022670"/>
    </source>
</evidence>
<reference evidence="10" key="2">
    <citation type="journal article" date="2020" name="Nat. Commun.">
        <title>Large-scale genome sequencing of mycorrhizal fungi provides insights into the early evolution of symbiotic traits.</title>
        <authorList>
            <person name="Miyauchi S."/>
            <person name="Kiss E."/>
            <person name="Kuo A."/>
            <person name="Drula E."/>
            <person name="Kohler A."/>
            <person name="Sanchez-Garcia M."/>
            <person name="Morin E."/>
            <person name="Andreopoulos B."/>
            <person name="Barry K.W."/>
            <person name="Bonito G."/>
            <person name="Buee M."/>
            <person name="Carver A."/>
            <person name="Chen C."/>
            <person name="Cichocki N."/>
            <person name="Clum A."/>
            <person name="Culley D."/>
            <person name="Crous P.W."/>
            <person name="Fauchery L."/>
            <person name="Girlanda M."/>
            <person name="Hayes R.D."/>
            <person name="Keri Z."/>
            <person name="LaButti K."/>
            <person name="Lipzen A."/>
            <person name="Lombard V."/>
            <person name="Magnuson J."/>
            <person name="Maillard F."/>
            <person name="Murat C."/>
            <person name="Nolan M."/>
            <person name="Ohm R.A."/>
            <person name="Pangilinan J."/>
            <person name="Pereira M.F."/>
            <person name="Perotto S."/>
            <person name="Peter M."/>
            <person name="Pfister S."/>
            <person name="Riley R."/>
            <person name="Sitrit Y."/>
            <person name="Stielow J.B."/>
            <person name="Szollosi G."/>
            <person name="Zifcakova L."/>
            <person name="Stursova M."/>
            <person name="Spatafora J.W."/>
            <person name="Tedersoo L."/>
            <person name="Vaario L.M."/>
            <person name="Yamada A."/>
            <person name="Yan M."/>
            <person name="Wang P."/>
            <person name="Xu J."/>
            <person name="Bruns T."/>
            <person name="Baldrian P."/>
            <person name="Vilgalys R."/>
            <person name="Dunand C."/>
            <person name="Henrissat B."/>
            <person name="Grigoriev I.V."/>
            <person name="Hibbett D."/>
            <person name="Nagy L.G."/>
            <person name="Martin F.M."/>
        </authorList>
    </citation>
    <scope>NUCLEOTIDE SEQUENCE</scope>
    <source>
        <strain evidence="10">BED1</strain>
    </source>
</reference>
<evidence type="ECO:0000259" key="8">
    <source>
        <dbReference type="Pfam" id="PF12340"/>
    </source>
</evidence>
<feature type="region of interest" description="Disordered" evidence="7">
    <location>
        <begin position="561"/>
        <end position="587"/>
    </location>
</feature>
<dbReference type="GO" id="GO:0004843">
    <property type="term" value="F:cysteine-type deubiquitinase activity"/>
    <property type="evidence" value="ECO:0007669"/>
    <property type="project" value="UniProtKB-EC"/>
</dbReference>
<dbReference type="GO" id="GO:0006508">
    <property type="term" value="P:proteolysis"/>
    <property type="evidence" value="ECO:0007669"/>
    <property type="project" value="UniProtKB-KW"/>
</dbReference>
<keyword evidence="4" id="KW-0833">Ubl conjugation pathway</keyword>
<dbReference type="SUPFAM" id="SSF52540">
    <property type="entry name" value="P-loop containing nucleoside triphosphate hydrolases"/>
    <property type="match status" value="1"/>
</dbReference>
<evidence type="ECO:0000259" key="9">
    <source>
        <dbReference type="Pfam" id="PF12359"/>
    </source>
</evidence>
<dbReference type="EMBL" id="WHUW01000054">
    <property type="protein sequence ID" value="KAF8430979.1"/>
    <property type="molecule type" value="Genomic_DNA"/>
</dbReference>
<protein>
    <recommendedName>
        <fullName evidence="2">ubiquitinyl hydrolase 1</fullName>
        <ecNumber evidence="2">3.4.19.12</ecNumber>
    </recommendedName>
</protein>
<dbReference type="PANTHER" id="PTHR13367">
    <property type="entry name" value="UBIQUITIN THIOESTERASE"/>
    <property type="match status" value="1"/>
</dbReference>
<organism evidence="10 11">
    <name type="scientific">Boletus edulis BED1</name>
    <dbReference type="NCBI Taxonomy" id="1328754"/>
    <lineage>
        <taxon>Eukaryota</taxon>
        <taxon>Fungi</taxon>
        <taxon>Dikarya</taxon>
        <taxon>Basidiomycota</taxon>
        <taxon>Agaricomycotina</taxon>
        <taxon>Agaricomycetes</taxon>
        <taxon>Agaricomycetidae</taxon>
        <taxon>Boletales</taxon>
        <taxon>Boletineae</taxon>
        <taxon>Boletaceae</taxon>
        <taxon>Boletoideae</taxon>
        <taxon>Boletus</taxon>
    </lineage>
</organism>
<feature type="compositionally biased region" description="Low complexity" evidence="7">
    <location>
        <begin position="565"/>
        <end position="577"/>
    </location>
</feature>
<evidence type="ECO:0000256" key="6">
    <source>
        <dbReference type="ARBA" id="ARBA00022807"/>
    </source>
</evidence>
<evidence type="ECO:0000256" key="1">
    <source>
        <dbReference type="ARBA" id="ARBA00000707"/>
    </source>
</evidence>
<evidence type="ECO:0000256" key="5">
    <source>
        <dbReference type="ARBA" id="ARBA00022801"/>
    </source>
</evidence>
<dbReference type="Proteomes" id="UP001194468">
    <property type="component" value="Unassembled WGS sequence"/>
</dbReference>
<dbReference type="PANTHER" id="PTHR13367:SF34">
    <property type="match status" value="1"/>
</dbReference>